<organism evidence="1 2">
    <name type="scientific">Enterocloster alcoholdehydrogenati</name>
    <dbReference type="NCBI Taxonomy" id="2547410"/>
    <lineage>
        <taxon>Bacteria</taxon>
        <taxon>Bacillati</taxon>
        <taxon>Bacillota</taxon>
        <taxon>Clostridia</taxon>
        <taxon>Lachnospirales</taxon>
        <taxon>Lachnospiraceae</taxon>
        <taxon>Enterocloster</taxon>
    </lineage>
</organism>
<sequence>MKLTIYTSDLLESLKKEGTTQMIPDAKHTFLTPVCSFQEIFQGNQAAGKYRLAHPISETVYSRSDYDGCRWWTTWHECQQEKPGPVLIKEIDSFQNALFKQKAFKSLGSMKQLCQQAQKTSDPTEFNLYSETIHFYIWLRMITRSGDYNLYVHYYQKPDSVKETT</sequence>
<name>A0ABQ0AZ71_9FIRM</name>
<reference evidence="1 2" key="1">
    <citation type="submission" date="2024-04" db="EMBL/GenBank/DDBJ databases">
        <title>Defined microbial consortia suppress multidrug-resistant proinflammatory Enterobacteriaceae via ecological control.</title>
        <authorList>
            <person name="Furuichi M."/>
            <person name="Kawaguchi T."/>
            <person name="Pust M."/>
            <person name="Yasuma K."/>
            <person name="Plichta D."/>
            <person name="Hasegawa N."/>
            <person name="Ohya T."/>
            <person name="Bhattarai S."/>
            <person name="Sasajima S."/>
            <person name="Aoto Y."/>
            <person name="Tuganbaev T."/>
            <person name="Yaginuma M."/>
            <person name="Ueda M."/>
            <person name="Okahashi N."/>
            <person name="Amafuji K."/>
            <person name="Kiridooshi Y."/>
            <person name="Sugita K."/>
            <person name="Strazar M."/>
            <person name="Skelly A."/>
            <person name="Suda W."/>
            <person name="Hattori M."/>
            <person name="Nakamoto N."/>
            <person name="Caballero S."/>
            <person name="Norman J."/>
            <person name="Olle B."/>
            <person name="Tanoue T."/>
            <person name="Arita M."/>
            <person name="Bucci V."/>
            <person name="Atarashi K."/>
            <person name="Xavier R."/>
            <person name="Honda K."/>
        </authorList>
    </citation>
    <scope>NUCLEOTIDE SEQUENCE [LARGE SCALE GENOMIC DNA]</scope>
    <source>
        <strain evidence="2">f13</strain>
    </source>
</reference>
<dbReference type="EMBL" id="BAABXL010000001">
    <property type="protein sequence ID" value="GAA6269334.1"/>
    <property type="molecule type" value="Genomic_DNA"/>
</dbReference>
<dbReference type="RefSeq" id="WP_390470077.1">
    <property type="nucleotide sequence ID" value="NZ_BAABXL010000001.1"/>
</dbReference>
<comment type="caution">
    <text evidence="1">The sequence shown here is derived from an EMBL/GenBank/DDBJ whole genome shotgun (WGS) entry which is preliminary data.</text>
</comment>
<evidence type="ECO:0000313" key="2">
    <source>
        <dbReference type="Proteomes" id="UP001600894"/>
    </source>
</evidence>
<protein>
    <submittedName>
        <fullName evidence="1">Uncharacterized protein</fullName>
    </submittedName>
</protein>
<evidence type="ECO:0000313" key="1">
    <source>
        <dbReference type="EMBL" id="GAA6269334.1"/>
    </source>
</evidence>
<gene>
    <name evidence="1" type="ORF">F130042H8_23940</name>
</gene>
<accession>A0ABQ0AZ71</accession>
<proteinExistence type="predicted"/>
<keyword evidence="2" id="KW-1185">Reference proteome</keyword>
<dbReference type="Proteomes" id="UP001600894">
    <property type="component" value="Unassembled WGS sequence"/>
</dbReference>